<dbReference type="UniPathway" id="UPA00253">
    <property type="reaction ID" value="UER00331"/>
</dbReference>
<dbReference type="Proteomes" id="UP000050865">
    <property type="component" value="Unassembled WGS sequence"/>
</dbReference>
<evidence type="ECO:0000259" key="14">
    <source>
        <dbReference type="Pfam" id="PF02749"/>
    </source>
</evidence>
<dbReference type="OrthoDB" id="9782546at2"/>
<evidence type="ECO:0000259" key="13">
    <source>
        <dbReference type="Pfam" id="PF01729"/>
    </source>
</evidence>
<protein>
    <recommendedName>
        <fullName evidence="11">Probable nicotinate-nucleotide pyrophosphorylase [carboxylating]</fullName>
        <ecNumber evidence="5">2.4.2.19</ecNumber>
    </recommendedName>
    <alternativeName>
        <fullName evidence="9">Quinolinate phosphoribosyltransferase [decarboxylating]</fullName>
    </alternativeName>
</protein>
<comment type="catalytic activity">
    <reaction evidence="10">
        <text>nicotinate beta-D-ribonucleotide + CO2 + diphosphate = quinolinate + 5-phospho-alpha-D-ribose 1-diphosphate + 2 H(+)</text>
        <dbReference type="Rhea" id="RHEA:12733"/>
        <dbReference type="ChEBI" id="CHEBI:15378"/>
        <dbReference type="ChEBI" id="CHEBI:16526"/>
        <dbReference type="ChEBI" id="CHEBI:29959"/>
        <dbReference type="ChEBI" id="CHEBI:33019"/>
        <dbReference type="ChEBI" id="CHEBI:57502"/>
        <dbReference type="ChEBI" id="CHEBI:58017"/>
        <dbReference type="EC" id="2.4.2.19"/>
    </reaction>
</comment>
<dbReference type="PATRIC" id="fig|1423730.4.peg.1587"/>
<dbReference type="AlphaFoldDB" id="A0A0R2F4D6"/>
<dbReference type="EMBL" id="AYZJ01000028">
    <property type="protein sequence ID" value="KRN23314.1"/>
    <property type="molecule type" value="Genomic_DNA"/>
</dbReference>
<proteinExistence type="inferred from homology"/>
<comment type="pathway">
    <text evidence="2">Cofactor biosynthesis; NAD(+) biosynthesis; nicotinate D-ribonucleotide from quinolinate: step 1/1.</text>
</comment>
<comment type="similarity">
    <text evidence="3 12">Belongs to the NadC/ModD family.</text>
</comment>
<dbReference type="SUPFAM" id="SSF51690">
    <property type="entry name" value="Nicotinate/Quinolinate PRTase C-terminal domain-like"/>
    <property type="match status" value="1"/>
</dbReference>
<dbReference type="PANTHER" id="PTHR32179:SF3">
    <property type="entry name" value="NICOTINATE-NUCLEOTIDE PYROPHOSPHORYLASE [CARBOXYLATING]"/>
    <property type="match status" value="1"/>
</dbReference>
<keyword evidence="6" id="KW-0662">Pyridine nucleotide biosynthesis</keyword>
<evidence type="ECO:0000256" key="9">
    <source>
        <dbReference type="ARBA" id="ARBA00033102"/>
    </source>
</evidence>
<evidence type="ECO:0000256" key="8">
    <source>
        <dbReference type="ARBA" id="ARBA00022679"/>
    </source>
</evidence>
<dbReference type="Pfam" id="PF01729">
    <property type="entry name" value="QRPTase_C"/>
    <property type="match status" value="1"/>
</dbReference>
<dbReference type="NCBIfam" id="TIGR00078">
    <property type="entry name" value="nadC"/>
    <property type="match status" value="1"/>
</dbReference>
<dbReference type="InterPro" id="IPR002638">
    <property type="entry name" value="Quinolinate_PRibosylTrfase_C"/>
</dbReference>
<dbReference type="InterPro" id="IPR036068">
    <property type="entry name" value="Nicotinate_pribotase-like_C"/>
</dbReference>
<dbReference type="Pfam" id="PF02749">
    <property type="entry name" value="QRPTase_N"/>
    <property type="match status" value="1"/>
</dbReference>
<keyword evidence="8 12" id="KW-0808">Transferase</keyword>
<dbReference type="RefSeq" id="WP_054661666.1">
    <property type="nucleotide sequence ID" value="NZ_AYZJ01000028.1"/>
</dbReference>
<accession>A0A0R2F4D6</accession>
<evidence type="ECO:0000256" key="6">
    <source>
        <dbReference type="ARBA" id="ARBA00022642"/>
    </source>
</evidence>
<organism evidence="15 16">
    <name type="scientific">Lacticaseibacillus camelliae DSM 22697 = JCM 13995</name>
    <dbReference type="NCBI Taxonomy" id="1423730"/>
    <lineage>
        <taxon>Bacteria</taxon>
        <taxon>Bacillati</taxon>
        <taxon>Bacillota</taxon>
        <taxon>Bacilli</taxon>
        <taxon>Lactobacillales</taxon>
        <taxon>Lactobacillaceae</taxon>
        <taxon>Lacticaseibacillus</taxon>
    </lineage>
</organism>
<name>A0A0R2F4D6_9LACO</name>
<dbReference type="InterPro" id="IPR004393">
    <property type="entry name" value="NadC"/>
</dbReference>
<comment type="caution">
    <text evidence="15">The sequence shown here is derived from an EMBL/GenBank/DDBJ whole genome shotgun (WGS) entry which is preliminary data.</text>
</comment>
<gene>
    <name evidence="15" type="ORF">FC75_GL001514</name>
</gene>
<evidence type="ECO:0000256" key="10">
    <source>
        <dbReference type="ARBA" id="ARBA00047445"/>
    </source>
</evidence>
<keyword evidence="16" id="KW-1185">Reference proteome</keyword>
<evidence type="ECO:0000256" key="12">
    <source>
        <dbReference type="PIRNR" id="PIRNR006250"/>
    </source>
</evidence>
<evidence type="ECO:0000256" key="3">
    <source>
        <dbReference type="ARBA" id="ARBA00009400"/>
    </source>
</evidence>
<dbReference type="SUPFAM" id="SSF54675">
    <property type="entry name" value="Nicotinate/Quinolinate PRTase N-terminal domain-like"/>
    <property type="match status" value="1"/>
</dbReference>
<comment type="subunit">
    <text evidence="4">Hexamer formed by 3 homodimers.</text>
</comment>
<dbReference type="InterPro" id="IPR027277">
    <property type="entry name" value="NadC/ModD"/>
</dbReference>
<keyword evidence="7 12" id="KW-0328">Glycosyltransferase</keyword>
<reference evidence="15 16" key="1">
    <citation type="journal article" date="2015" name="Genome Announc.">
        <title>Expanding the biotechnology potential of lactobacilli through comparative genomics of 213 strains and associated genera.</title>
        <authorList>
            <person name="Sun Z."/>
            <person name="Harris H.M."/>
            <person name="McCann A."/>
            <person name="Guo C."/>
            <person name="Argimon S."/>
            <person name="Zhang W."/>
            <person name="Yang X."/>
            <person name="Jeffery I.B."/>
            <person name="Cooney J.C."/>
            <person name="Kagawa T.F."/>
            <person name="Liu W."/>
            <person name="Song Y."/>
            <person name="Salvetti E."/>
            <person name="Wrobel A."/>
            <person name="Rasinkangas P."/>
            <person name="Parkhill J."/>
            <person name="Rea M.C."/>
            <person name="O'Sullivan O."/>
            <person name="Ritari J."/>
            <person name="Douillard F.P."/>
            <person name="Paul Ross R."/>
            <person name="Yang R."/>
            <person name="Briner A.E."/>
            <person name="Felis G.E."/>
            <person name="de Vos W.M."/>
            <person name="Barrangou R."/>
            <person name="Klaenhammer T.R."/>
            <person name="Caufield P.W."/>
            <person name="Cui Y."/>
            <person name="Zhang H."/>
            <person name="O'Toole P.W."/>
        </authorList>
    </citation>
    <scope>NUCLEOTIDE SEQUENCE [LARGE SCALE GENOMIC DNA]</scope>
    <source>
        <strain evidence="15 16">DSM 22697</strain>
    </source>
</reference>
<dbReference type="InterPro" id="IPR022412">
    <property type="entry name" value="Quinolinate_PRibosylTrfase_N"/>
</dbReference>
<dbReference type="CDD" id="cd01572">
    <property type="entry name" value="QPRTase"/>
    <property type="match status" value="1"/>
</dbReference>
<sequence>MGLDFERVAKPLTRFIDEDLGTGDLTAPLLGERTATGSFLAKTAGILSGSQIPDFLYRLLGHHVTYTPLIADGEKLEEGTIIARVEGSMADILAAERLSLNLMQRMSGIATATAQAVATLADPSINLLDTRKTAPGLRVFDKYAVRCGGGINHRFGLYDLAMLKDNHWAAFGDLGTAITQLRRAIGPTKMIEVEVETHAELLAAIAAQADIIMFDNQTPQTVRAWQALVPDTIQTEVSGGITLANLHAYAGSGVTSLSLGYLTNSVTNLDISFNLD</sequence>
<comment type="function">
    <text evidence="1">Involved in the catabolism of quinolinic acid (QA).</text>
</comment>
<evidence type="ECO:0000313" key="16">
    <source>
        <dbReference type="Proteomes" id="UP000050865"/>
    </source>
</evidence>
<dbReference type="Gene3D" id="3.90.1170.20">
    <property type="entry name" value="Quinolinate phosphoribosyl transferase, N-terminal domain"/>
    <property type="match status" value="1"/>
</dbReference>
<dbReference type="InterPro" id="IPR013785">
    <property type="entry name" value="Aldolase_TIM"/>
</dbReference>
<dbReference type="PIRSF" id="PIRSF006250">
    <property type="entry name" value="NadC_ModD"/>
    <property type="match status" value="1"/>
</dbReference>
<dbReference type="GO" id="GO:0004514">
    <property type="term" value="F:nicotinate-nucleotide diphosphorylase (carboxylating) activity"/>
    <property type="evidence" value="ECO:0007669"/>
    <property type="project" value="UniProtKB-EC"/>
</dbReference>
<dbReference type="GO" id="GO:0034213">
    <property type="term" value="P:quinolinate catabolic process"/>
    <property type="evidence" value="ECO:0007669"/>
    <property type="project" value="TreeGrafter"/>
</dbReference>
<dbReference type="PANTHER" id="PTHR32179">
    <property type="entry name" value="NICOTINATE-NUCLEOTIDE PYROPHOSPHORYLASE [CARBOXYLATING]"/>
    <property type="match status" value="1"/>
</dbReference>
<feature type="domain" description="Quinolinate phosphoribosyl transferase C-terminal" evidence="13">
    <location>
        <begin position="109"/>
        <end position="273"/>
    </location>
</feature>
<dbReference type="EC" id="2.4.2.19" evidence="5"/>
<evidence type="ECO:0000256" key="7">
    <source>
        <dbReference type="ARBA" id="ARBA00022676"/>
    </source>
</evidence>
<dbReference type="InterPro" id="IPR037128">
    <property type="entry name" value="Quinolinate_PRibosylTase_N_sf"/>
</dbReference>
<dbReference type="STRING" id="1423730.FC75_GL001514"/>
<evidence type="ECO:0000256" key="5">
    <source>
        <dbReference type="ARBA" id="ARBA00011944"/>
    </source>
</evidence>
<dbReference type="GO" id="GO:0009435">
    <property type="term" value="P:NAD+ biosynthetic process"/>
    <property type="evidence" value="ECO:0007669"/>
    <property type="project" value="UniProtKB-UniPathway"/>
</dbReference>
<evidence type="ECO:0000256" key="1">
    <source>
        <dbReference type="ARBA" id="ARBA00003237"/>
    </source>
</evidence>
<dbReference type="FunFam" id="3.90.1170.20:FF:000001">
    <property type="entry name" value="Nicotinate-nucleotide diphosphorylase (Carboxylating)"/>
    <property type="match status" value="1"/>
</dbReference>
<dbReference type="Gene3D" id="3.20.20.70">
    <property type="entry name" value="Aldolase class I"/>
    <property type="match status" value="1"/>
</dbReference>
<evidence type="ECO:0000256" key="2">
    <source>
        <dbReference type="ARBA" id="ARBA00004893"/>
    </source>
</evidence>
<evidence type="ECO:0000256" key="4">
    <source>
        <dbReference type="ARBA" id="ARBA00011218"/>
    </source>
</evidence>
<feature type="domain" description="Quinolinate phosphoribosyl transferase N-terminal" evidence="14">
    <location>
        <begin position="24"/>
        <end position="107"/>
    </location>
</feature>
<dbReference type="FunFam" id="3.20.20.70:FF:000030">
    <property type="entry name" value="Nicotinate-nucleotide pyrophosphorylase, carboxylating"/>
    <property type="match status" value="1"/>
</dbReference>
<dbReference type="GO" id="GO:0005737">
    <property type="term" value="C:cytoplasm"/>
    <property type="evidence" value="ECO:0007669"/>
    <property type="project" value="TreeGrafter"/>
</dbReference>
<evidence type="ECO:0000256" key="11">
    <source>
        <dbReference type="ARBA" id="ARBA00069173"/>
    </source>
</evidence>
<evidence type="ECO:0000313" key="15">
    <source>
        <dbReference type="EMBL" id="KRN23314.1"/>
    </source>
</evidence>